<keyword evidence="2" id="KW-0812">Transmembrane</keyword>
<evidence type="ECO:0000256" key="2">
    <source>
        <dbReference type="ARBA" id="ARBA00022692"/>
    </source>
</evidence>
<dbReference type="InterPro" id="IPR036163">
    <property type="entry name" value="HMA_dom_sf"/>
</dbReference>
<comment type="caution">
    <text evidence="12">The sequence shown here is derived from an EMBL/GenBank/DDBJ whole genome shotgun (WGS) entry which is preliminary data.</text>
</comment>
<evidence type="ECO:0000256" key="6">
    <source>
        <dbReference type="ARBA" id="ARBA00022989"/>
    </source>
</evidence>
<dbReference type="SUPFAM" id="SSF81665">
    <property type="entry name" value="Calcium ATPase, transmembrane domain M"/>
    <property type="match status" value="1"/>
</dbReference>
<keyword evidence="7" id="KW-0472">Membrane</keyword>
<keyword evidence="4" id="KW-0067">ATP-binding</keyword>
<comment type="catalytic activity">
    <reaction evidence="8">
        <text>ATP + H2O = ADP + phosphate + H(+)</text>
        <dbReference type="Rhea" id="RHEA:13065"/>
        <dbReference type="ChEBI" id="CHEBI:15377"/>
        <dbReference type="ChEBI" id="CHEBI:15378"/>
        <dbReference type="ChEBI" id="CHEBI:30616"/>
        <dbReference type="ChEBI" id="CHEBI:43474"/>
        <dbReference type="ChEBI" id="CHEBI:456216"/>
    </reaction>
</comment>
<dbReference type="Pfam" id="PF00122">
    <property type="entry name" value="E1-E2_ATPase"/>
    <property type="match status" value="1"/>
</dbReference>
<keyword evidence="6" id="KW-1133">Transmembrane helix</keyword>
<protein>
    <submittedName>
        <fullName evidence="12">Cation-translocating P-type ATPase</fullName>
    </submittedName>
</protein>
<dbReference type="PANTHER" id="PTHR42861">
    <property type="entry name" value="CALCIUM-TRANSPORTING ATPASE"/>
    <property type="match status" value="1"/>
</dbReference>
<dbReference type="Gene3D" id="3.40.50.1000">
    <property type="entry name" value="HAD superfamily/HAD-like"/>
    <property type="match status" value="3"/>
</dbReference>
<dbReference type="InterPro" id="IPR008250">
    <property type="entry name" value="ATPase_P-typ_transduc_dom_A_sf"/>
</dbReference>
<evidence type="ECO:0000313" key="13">
    <source>
        <dbReference type="Proteomes" id="UP001501442"/>
    </source>
</evidence>
<dbReference type="InterPro" id="IPR018303">
    <property type="entry name" value="ATPase_P-typ_P_site"/>
</dbReference>
<keyword evidence="3" id="KW-0547">Nucleotide-binding</keyword>
<feature type="domain" description="P-type ATPase A" evidence="9">
    <location>
        <begin position="691"/>
        <end position="797"/>
    </location>
</feature>
<proteinExistence type="predicted"/>
<dbReference type="NCBIfam" id="TIGR01494">
    <property type="entry name" value="ATPase_P-type"/>
    <property type="match status" value="2"/>
</dbReference>
<dbReference type="InterPro" id="IPR036412">
    <property type="entry name" value="HAD-like_sf"/>
</dbReference>
<dbReference type="Gene3D" id="3.30.70.100">
    <property type="match status" value="1"/>
</dbReference>
<dbReference type="InterPro" id="IPR001757">
    <property type="entry name" value="P_typ_ATPase"/>
</dbReference>
<dbReference type="SUPFAM" id="SSF56784">
    <property type="entry name" value="HAD-like"/>
    <property type="match status" value="1"/>
</dbReference>
<dbReference type="Pfam" id="PF00702">
    <property type="entry name" value="Hydrolase"/>
    <property type="match status" value="1"/>
</dbReference>
<evidence type="ECO:0000256" key="5">
    <source>
        <dbReference type="ARBA" id="ARBA00022967"/>
    </source>
</evidence>
<gene>
    <name evidence="12" type="ORF">GCM10023196_019500</name>
</gene>
<feature type="domain" description="HMA" evidence="10">
    <location>
        <begin position="121"/>
        <end position="163"/>
    </location>
</feature>
<evidence type="ECO:0000256" key="1">
    <source>
        <dbReference type="ARBA" id="ARBA00004651"/>
    </source>
</evidence>
<dbReference type="SFLD" id="SFLDS00003">
    <property type="entry name" value="Haloacid_Dehalogenase"/>
    <property type="match status" value="1"/>
</dbReference>
<accession>A0ABP8U6B9</accession>
<dbReference type="Gene3D" id="2.70.150.10">
    <property type="entry name" value="Calcium-transporting ATPase, cytoplasmic transduction domain A"/>
    <property type="match status" value="1"/>
</dbReference>
<dbReference type="InterPro" id="IPR023214">
    <property type="entry name" value="HAD_sf"/>
</dbReference>
<dbReference type="Pfam" id="PF00403">
    <property type="entry name" value="HMA"/>
    <property type="match status" value="1"/>
</dbReference>
<evidence type="ECO:0000259" key="11">
    <source>
        <dbReference type="Pfam" id="PF00689"/>
    </source>
</evidence>
<dbReference type="InterPro" id="IPR044492">
    <property type="entry name" value="P_typ_ATPase_HD_dom"/>
</dbReference>
<reference evidence="13" key="1">
    <citation type="journal article" date="2019" name="Int. J. Syst. Evol. Microbiol.">
        <title>The Global Catalogue of Microorganisms (GCM) 10K type strain sequencing project: providing services to taxonomists for standard genome sequencing and annotation.</title>
        <authorList>
            <consortium name="The Broad Institute Genomics Platform"/>
            <consortium name="The Broad Institute Genome Sequencing Center for Infectious Disease"/>
            <person name="Wu L."/>
            <person name="Ma J."/>
        </authorList>
    </citation>
    <scope>NUCLEOTIDE SEQUENCE [LARGE SCALE GENOMIC DNA]</scope>
    <source>
        <strain evidence="13">JCM 17939</strain>
    </source>
</reference>
<dbReference type="SFLD" id="SFLDG00002">
    <property type="entry name" value="C1.7:_P-type_atpase_like"/>
    <property type="match status" value="1"/>
</dbReference>
<dbReference type="SUPFAM" id="SSF55008">
    <property type="entry name" value="HMA, heavy metal-associated domain"/>
    <property type="match status" value="1"/>
</dbReference>
<dbReference type="InterPro" id="IPR006121">
    <property type="entry name" value="HMA_dom"/>
</dbReference>
<organism evidence="12 13">
    <name type="scientific">Actinoallomurus vinaceus</name>
    <dbReference type="NCBI Taxonomy" id="1080074"/>
    <lineage>
        <taxon>Bacteria</taxon>
        <taxon>Bacillati</taxon>
        <taxon>Actinomycetota</taxon>
        <taxon>Actinomycetes</taxon>
        <taxon>Streptosporangiales</taxon>
        <taxon>Thermomonosporaceae</taxon>
        <taxon>Actinoallomurus</taxon>
    </lineage>
</organism>
<keyword evidence="13" id="KW-1185">Reference proteome</keyword>
<evidence type="ECO:0000256" key="4">
    <source>
        <dbReference type="ARBA" id="ARBA00022840"/>
    </source>
</evidence>
<dbReference type="SFLD" id="SFLDF00027">
    <property type="entry name" value="p-type_atpase"/>
    <property type="match status" value="1"/>
</dbReference>
<dbReference type="Pfam" id="PF00689">
    <property type="entry name" value="Cation_ATPase_C"/>
    <property type="match status" value="1"/>
</dbReference>
<dbReference type="SUPFAM" id="SSF81653">
    <property type="entry name" value="Calcium ATPase, transduction domain A"/>
    <property type="match status" value="1"/>
</dbReference>
<dbReference type="PRINTS" id="PR00119">
    <property type="entry name" value="CATATPASE"/>
</dbReference>
<keyword evidence="5" id="KW-1278">Translocase</keyword>
<dbReference type="InterPro" id="IPR006068">
    <property type="entry name" value="ATPase_P-typ_cation-transptr_C"/>
</dbReference>
<evidence type="ECO:0000256" key="7">
    <source>
        <dbReference type="ARBA" id="ARBA00023136"/>
    </source>
</evidence>
<dbReference type="EMBL" id="BAABHK010000002">
    <property type="protein sequence ID" value="GAA4623413.1"/>
    <property type="molecule type" value="Genomic_DNA"/>
</dbReference>
<dbReference type="PROSITE" id="PS00154">
    <property type="entry name" value="ATPASE_E1_E2"/>
    <property type="match status" value="1"/>
</dbReference>
<dbReference type="InterPro" id="IPR023298">
    <property type="entry name" value="ATPase_P-typ_TM_dom_sf"/>
</dbReference>
<dbReference type="Gene3D" id="3.40.1110.10">
    <property type="entry name" value="Calcium-transporting ATPase, cytoplasmic domain N"/>
    <property type="match status" value="2"/>
</dbReference>
<name>A0ABP8U6B9_9ACTN</name>
<sequence>MAAAGWSLRLAGGGVAATGCVAGRAARWTGRGAGTGRRAVSEWGGRVVSAVLPAAGGAWRVPAAAGEMRLRAGEIFVAMAGELRDVGLYRLRRRMWCRDGEAHLEVRGLALAAGDVLGDEVTEALGRLKGVHWAEINAVTQQVLVSFDEDHVDLEAILGTIEAVEEEHEAQAQPFSRSKPEIPGDRSPEYAATVALASGLAGMVLATAGRVSLRTLPSQAIRLPIVLAESQPRLRAALEGRLGRTHSDLLFQLVDSAAYVATADPFPLAVDVAARALGLMEARSRRLVWERRALELRAYQSVPIAASRPARPVPLPPGPIEKTSERSSLAALAAAGGVLAWTRDAGKAADLLLGTVPKAARTGREGFAAMLCHELSRAGILPMNTSALRHLDRVSTVVIDSVVLAGDGEPDPLADALIGAARSGGLRVLLTEHPAVAEFASCADETVPAGAEVADRVRRLQAEGHCVLVISDRDGAALAAADVGVAVLRGPWVCWSADLICGSGLEQAWRVLRSVQVARQVSERSARLAVGGGALGALLAASGRRRTRAGLAPAHSAAGVAVLSGAISARRLARSPVPEPAPRGRWHEMAAEQVLHRLSETATADGERDRERTRSVGLTAQLAHAVSGELRDPLTPVLALGAAASAIVGSGVDAALVGGVMAGNAVIGGLQRVRAERALRSLLLGERLPARLITEDGSVRSVPADRLRPGDVISLHGSDVVPADVRLLECEFLEVDEATITGESLPVPKDPAATPGADLADRSCMLYEGTTIITGRARGVVVAAGSATEAGRAASAVGDGTQPIGVQARLGELTRITMPTAGIAGAAVTALSLAHHVPVRQAIASGVAIAVAAVPEGLPLVATVSQLAAARRLSKHGILVRSPRTLEALGRVDTFCFDKTGTLTEGRLTLARLADIDRELREDDDHGRHLLRTAARACPKAEDVIIHATDRAIVERAGERLGPDEDWQLSWEIPFETNRGYAASFGTDSPGPALAVKGAPEVILGRCTRDHHGRPMTPDRLLAATARIESLAADGLRVIAVAESHPHGEPPPCDIDALAQELSLLGFVAIADLPRPTASATIERLTQAGVRITLITGDHPATATAVARQLGIPDGDAVLTGAELDRLSEQQRLDRVRRTSVFARVSPEHKVRIVQALQQAGHVVAMTGDGANDAAAIRLADVGIGMAARSSTAARGAADLVLTDSDPLRLIEALAEGRALWSRVRDAVSILVGGNAGEVAFTLLGTAIGGRAPLNTRQLLLVNMLTDMLPALAVALGTDDRSPGGHGDGILAAGPVTLSGADLARTLATRGGATALGASLAWYAGRLTGRSRRADTMGLAALVSTQLGQTLIIGRGNPFVLVTCVASAAVLVGIVETPGVSHFFGCTPLGPIGWGTVAASSAAGTAAAAIAPRILPMAEAGR</sequence>
<dbReference type="Proteomes" id="UP001501442">
    <property type="component" value="Unassembled WGS sequence"/>
</dbReference>
<feature type="domain" description="Cation-transporting P-type ATPase C-terminal" evidence="11">
    <location>
        <begin position="1252"/>
        <end position="1410"/>
    </location>
</feature>
<evidence type="ECO:0000256" key="8">
    <source>
        <dbReference type="ARBA" id="ARBA00049360"/>
    </source>
</evidence>
<dbReference type="InterPro" id="IPR023299">
    <property type="entry name" value="ATPase_P-typ_cyto_dom_N"/>
</dbReference>
<evidence type="ECO:0000256" key="3">
    <source>
        <dbReference type="ARBA" id="ARBA00022741"/>
    </source>
</evidence>
<evidence type="ECO:0000259" key="9">
    <source>
        <dbReference type="Pfam" id="PF00122"/>
    </source>
</evidence>
<dbReference type="PRINTS" id="PR00120">
    <property type="entry name" value="HATPASE"/>
</dbReference>
<comment type="subcellular location">
    <subcellularLocation>
        <location evidence="1">Cell membrane</location>
        <topology evidence="1">Multi-pass membrane protein</topology>
    </subcellularLocation>
</comment>
<evidence type="ECO:0000313" key="12">
    <source>
        <dbReference type="EMBL" id="GAA4623413.1"/>
    </source>
</evidence>
<dbReference type="Gene3D" id="1.20.1110.10">
    <property type="entry name" value="Calcium-transporting ATPase, transmembrane domain"/>
    <property type="match status" value="2"/>
</dbReference>
<dbReference type="InterPro" id="IPR059000">
    <property type="entry name" value="ATPase_P-type_domA"/>
</dbReference>
<evidence type="ECO:0000259" key="10">
    <source>
        <dbReference type="Pfam" id="PF00403"/>
    </source>
</evidence>